<dbReference type="AlphaFoldDB" id="A0A0T9TRK0"/>
<reference evidence="2" key="1">
    <citation type="submission" date="2015-03" db="EMBL/GenBank/DDBJ databases">
        <authorList>
            <consortium name="Pathogen Informatics"/>
        </authorList>
    </citation>
    <scope>NUCLEOTIDE SEQUENCE [LARGE SCALE GENOMIC DNA]</scope>
    <source>
        <strain evidence="2">IP27925</strain>
    </source>
</reference>
<evidence type="ECO:0000313" key="2">
    <source>
        <dbReference type="Proteomes" id="UP000040088"/>
    </source>
</evidence>
<name>A0A0T9TRK0_YERAE</name>
<dbReference type="RefSeq" id="WP_050125763.1">
    <property type="nucleotide sequence ID" value="NZ_CQEM01000005.1"/>
</dbReference>
<dbReference type="EMBL" id="CQEM01000005">
    <property type="protein sequence ID" value="CNK97896.1"/>
    <property type="molecule type" value="Genomic_DNA"/>
</dbReference>
<dbReference type="Gene3D" id="3.40.50.720">
    <property type="entry name" value="NAD(P)-binding Rossmann-like Domain"/>
    <property type="match status" value="1"/>
</dbReference>
<sequence>MPDRRALPIAGDDTESKQRVSTLLDQFGFDTFDAGSLAQGGLFERGTVPYCIRYALPALKLALGH</sequence>
<evidence type="ECO:0000313" key="1">
    <source>
        <dbReference type="EMBL" id="CNK97896.1"/>
    </source>
</evidence>
<dbReference type="InterPro" id="IPR036291">
    <property type="entry name" value="NAD(P)-bd_dom_sf"/>
</dbReference>
<accession>A0A0T9TRK0</accession>
<organism evidence="1 2">
    <name type="scientific">Yersinia aleksiciae</name>
    <dbReference type="NCBI Taxonomy" id="263819"/>
    <lineage>
        <taxon>Bacteria</taxon>
        <taxon>Pseudomonadati</taxon>
        <taxon>Pseudomonadota</taxon>
        <taxon>Gammaproteobacteria</taxon>
        <taxon>Enterobacterales</taxon>
        <taxon>Yersiniaceae</taxon>
        <taxon>Yersinia</taxon>
    </lineage>
</organism>
<dbReference type="SUPFAM" id="SSF51735">
    <property type="entry name" value="NAD(P)-binding Rossmann-fold domains"/>
    <property type="match status" value="1"/>
</dbReference>
<dbReference type="Proteomes" id="UP000040088">
    <property type="component" value="Unassembled WGS sequence"/>
</dbReference>
<protein>
    <submittedName>
        <fullName evidence="1">Uncharacterized protein</fullName>
    </submittedName>
</protein>
<gene>
    <name evidence="1" type="ORF">ERS008460_01493</name>
</gene>
<proteinExistence type="predicted"/>